<reference evidence="2 3" key="1">
    <citation type="submission" date="2019-09" db="EMBL/GenBank/DDBJ databases">
        <title>A chromosome-level genome assembly of the Chinese tupelo Nyssa sinensis.</title>
        <authorList>
            <person name="Yang X."/>
            <person name="Kang M."/>
            <person name="Yang Y."/>
            <person name="Xiong H."/>
            <person name="Wang M."/>
            <person name="Zhang Z."/>
            <person name="Wang Z."/>
            <person name="Wu H."/>
            <person name="Ma T."/>
            <person name="Liu J."/>
            <person name="Xi Z."/>
        </authorList>
    </citation>
    <scope>NUCLEOTIDE SEQUENCE [LARGE SCALE GENOMIC DNA]</scope>
    <source>
        <strain evidence="2">J267</strain>
        <tissue evidence="2">Leaf</tissue>
    </source>
</reference>
<sequence length="132" mass="13997">MSSVGASCARVYVQQKHCEEKMKRMEEERARSGEGSGGDKKVEDGSKGVKIPNFPAMSSVGASCAKAYVQQKHSEEKMKKMEEERARSGEGGAGDKKVDDGSKGGKSKKIHPGSFPPKDSTGNVGETSDSVA</sequence>
<feature type="compositionally biased region" description="Polar residues" evidence="1">
    <location>
        <begin position="120"/>
        <end position="132"/>
    </location>
</feature>
<keyword evidence="3" id="KW-1185">Reference proteome</keyword>
<accession>A0A5J5AMC1</accession>
<dbReference type="AlphaFoldDB" id="A0A5J5AMC1"/>
<evidence type="ECO:0000256" key="1">
    <source>
        <dbReference type="SAM" id="MobiDB-lite"/>
    </source>
</evidence>
<dbReference type="Proteomes" id="UP000325577">
    <property type="component" value="Linkage Group LG2"/>
</dbReference>
<name>A0A5J5AMC1_9ASTE</name>
<protein>
    <submittedName>
        <fullName evidence="2">Uncharacterized protein</fullName>
    </submittedName>
</protein>
<evidence type="ECO:0000313" key="2">
    <source>
        <dbReference type="EMBL" id="KAA8530912.1"/>
    </source>
</evidence>
<dbReference type="EMBL" id="CM018043">
    <property type="protein sequence ID" value="KAA8530912.1"/>
    <property type="molecule type" value="Genomic_DNA"/>
</dbReference>
<organism evidence="2 3">
    <name type="scientific">Nyssa sinensis</name>
    <dbReference type="NCBI Taxonomy" id="561372"/>
    <lineage>
        <taxon>Eukaryota</taxon>
        <taxon>Viridiplantae</taxon>
        <taxon>Streptophyta</taxon>
        <taxon>Embryophyta</taxon>
        <taxon>Tracheophyta</taxon>
        <taxon>Spermatophyta</taxon>
        <taxon>Magnoliopsida</taxon>
        <taxon>eudicotyledons</taxon>
        <taxon>Gunneridae</taxon>
        <taxon>Pentapetalae</taxon>
        <taxon>asterids</taxon>
        <taxon>Cornales</taxon>
        <taxon>Nyssaceae</taxon>
        <taxon>Nyssa</taxon>
    </lineage>
</organism>
<proteinExistence type="predicted"/>
<gene>
    <name evidence="2" type="ORF">F0562_005629</name>
</gene>
<evidence type="ECO:0000313" key="3">
    <source>
        <dbReference type="Proteomes" id="UP000325577"/>
    </source>
</evidence>
<feature type="compositionally biased region" description="Basic and acidic residues" evidence="1">
    <location>
        <begin position="17"/>
        <end position="47"/>
    </location>
</feature>
<feature type="region of interest" description="Disordered" evidence="1">
    <location>
        <begin position="17"/>
        <end position="132"/>
    </location>
</feature>
<feature type="compositionally biased region" description="Basic and acidic residues" evidence="1">
    <location>
        <begin position="72"/>
        <end position="103"/>
    </location>
</feature>
<dbReference type="PANTHER" id="PTHR34950:SF2">
    <property type="entry name" value="OS10G0364900 PROTEIN"/>
    <property type="match status" value="1"/>
</dbReference>
<dbReference type="PANTHER" id="PTHR34950">
    <property type="entry name" value="OS04G0457400 PROTEIN"/>
    <property type="match status" value="1"/>
</dbReference>